<evidence type="ECO:0000256" key="4">
    <source>
        <dbReference type="HAMAP-Rule" id="MF_01925"/>
    </source>
</evidence>
<evidence type="ECO:0000259" key="7">
    <source>
        <dbReference type="Pfam" id="PF14748"/>
    </source>
</evidence>
<gene>
    <name evidence="8" type="primary">proC_2</name>
    <name evidence="4" type="synonym">proC</name>
    <name evidence="8" type="ORF">MACH26_25840</name>
</gene>
<evidence type="ECO:0000256" key="2">
    <source>
        <dbReference type="ARBA" id="ARBA00022857"/>
    </source>
</evidence>
<proteinExistence type="inferred from homology"/>
<evidence type="ECO:0000313" key="8">
    <source>
        <dbReference type="EMBL" id="BDX07063.1"/>
    </source>
</evidence>
<dbReference type="GO" id="GO:0055129">
    <property type="term" value="P:L-proline biosynthetic process"/>
    <property type="evidence" value="ECO:0007669"/>
    <property type="project" value="UniProtKB-UniRule"/>
</dbReference>
<comment type="catalytic activity">
    <reaction evidence="4">
        <text>L-proline + NAD(+) = (S)-1-pyrroline-5-carboxylate + NADH + 2 H(+)</text>
        <dbReference type="Rhea" id="RHEA:14105"/>
        <dbReference type="ChEBI" id="CHEBI:15378"/>
        <dbReference type="ChEBI" id="CHEBI:17388"/>
        <dbReference type="ChEBI" id="CHEBI:57540"/>
        <dbReference type="ChEBI" id="CHEBI:57945"/>
        <dbReference type="ChEBI" id="CHEBI:60039"/>
        <dbReference type="EC" id="1.5.1.2"/>
    </reaction>
</comment>
<dbReference type="GO" id="GO:0004735">
    <property type="term" value="F:pyrroline-5-carboxylate reductase activity"/>
    <property type="evidence" value="ECO:0007669"/>
    <property type="project" value="UniProtKB-UniRule"/>
</dbReference>
<dbReference type="Gene3D" id="3.40.50.720">
    <property type="entry name" value="NAD(P)-binding Rossmann-like Domain"/>
    <property type="match status" value="1"/>
</dbReference>
<dbReference type="PANTHER" id="PTHR11645">
    <property type="entry name" value="PYRROLINE-5-CARBOXYLATE REDUCTASE"/>
    <property type="match status" value="1"/>
</dbReference>
<dbReference type="PANTHER" id="PTHR11645:SF0">
    <property type="entry name" value="PYRROLINE-5-CARBOXYLATE REDUCTASE 3"/>
    <property type="match status" value="1"/>
</dbReference>
<feature type="domain" description="Pyrroline-5-carboxylate reductase dimerisation" evidence="7">
    <location>
        <begin position="169"/>
        <end position="272"/>
    </location>
</feature>
<dbReference type="InterPro" id="IPR036291">
    <property type="entry name" value="NAD(P)-bd_dom_sf"/>
</dbReference>
<organism evidence="8 9">
    <name type="scientific">Planctobacterium marinum</name>
    <dbReference type="NCBI Taxonomy" id="1631968"/>
    <lineage>
        <taxon>Bacteria</taxon>
        <taxon>Pseudomonadati</taxon>
        <taxon>Pseudomonadota</taxon>
        <taxon>Gammaproteobacteria</taxon>
        <taxon>Alteromonadales</taxon>
        <taxon>Alteromonadaceae</taxon>
        <taxon>Planctobacterium</taxon>
    </lineage>
</organism>
<evidence type="ECO:0000313" key="9">
    <source>
        <dbReference type="Proteomes" id="UP001333710"/>
    </source>
</evidence>
<evidence type="ECO:0000256" key="5">
    <source>
        <dbReference type="PIRSR" id="PIRSR000193-1"/>
    </source>
</evidence>
<comment type="similarity">
    <text evidence="1 4">Belongs to the pyrroline-5-carboxylate reductase family.</text>
</comment>
<keyword evidence="9" id="KW-1185">Reference proteome</keyword>
<dbReference type="PIRSF" id="PIRSF000193">
    <property type="entry name" value="Pyrrol-5-carb_rd"/>
    <property type="match status" value="1"/>
</dbReference>
<dbReference type="HAMAP" id="MF_01925">
    <property type="entry name" value="P5C_reductase"/>
    <property type="match status" value="1"/>
</dbReference>
<keyword evidence="2 4" id="KW-0521">NADP</keyword>
<reference evidence="8" key="1">
    <citation type="submission" date="2023-01" db="EMBL/GenBank/DDBJ databases">
        <title>Complete genome sequence of Planctobacterium marinum strain Dej080120_11.</title>
        <authorList>
            <person name="Ueki S."/>
            <person name="Maruyama F."/>
        </authorList>
    </citation>
    <scope>NUCLEOTIDE SEQUENCE</scope>
    <source>
        <strain evidence="8">Dej080120_11</strain>
    </source>
</reference>
<keyword evidence="4" id="KW-0641">Proline biosynthesis</keyword>
<feature type="binding site" evidence="5">
    <location>
        <position position="60"/>
    </location>
    <ligand>
        <name>NADPH</name>
        <dbReference type="ChEBI" id="CHEBI:57783"/>
    </ligand>
</feature>
<feature type="domain" description="Pyrroline-5-carboxylate reductase catalytic N-terminal" evidence="6">
    <location>
        <begin position="9"/>
        <end position="104"/>
    </location>
</feature>
<dbReference type="InterPro" id="IPR029036">
    <property type="entry name" value="P5CR_dimer"/>
</dbReference>
<name>A0AA48HWC2_9ALTE</name>
<dbReference type="InterPro" id="IPR000304">
    <property type="entry name" value="Pyrroline-COOH_reductase"/>
</dbReference>
<evidence type="ECO:0000256" key="3">
    <source>
        <dbReference type="ARBA" id="ARBA00023002"/>
    </source>
</evidence>
<dbReference type="EMBL" id="AP027272">
    <property type="protein sequence ID" value="BDX07063.1"/>
    <property type="molecule type" value="Genomic_DNA"/>
</dbReference>
<dbReference type="RefSeq" id="WP_338293054.1">
    <property type="nucleotide sequence ID" value="NZ_AP027272.1"/>
</dbReference>
<dbReference type="AlphaFoldDB" id="A0AA48HWC2"/>
<dbReference type="EC" id="1.5.1.2" evidence="4"/>
<protein>
    <recommendedName>
        <fullName evidence="4">Pyrroline-5-carboxylate reductase</fullName>
        <shortName evidence="4">P5C reductase</shortName>
        <shortName evidence="4">P5CR</shortName>
        <ecNumber evidence="4">1.5.1.2</ecNumber>
    </recommendedName>
    <alternativeName>
        <fullName evidence="4">PCA reductase</fullName>
    </alternativeName>
</protein>
<dbReference type="SUPFAM" id="SSF51735">
    <property type="entry name" value="NAD(P)-binding Rossmann-fold domains"/>
    <property type="match status" value="1"/>
</dbReference>
<comment type="pathway">
    <text evidence="4">Amino-acid biosynthesis; L-proline biosynthesis; L-proline from L-glutamate 5-semialdehyde: step 1/1.</text>
</comment>
<keyword evidence="4" id="KW-0028">Amino-acid biosynthesis</keyword>
<dbReference type="InterPro" id="IPR008927">
    <property type="entry name" value="6-PGluconate_DH-like_C_sf"/>
</dbReference>
<dbReference type="Gene3D" id="1.10.3730.10">
    <property type="entry name" value="ProC C-terminal domain-like"/>
    <property type="match status" value="1"/>
</dbReference>
<keyword evidence="3 4" id="KW-0560">Oxidoreductase</keyword>
<sequence>MFRDTDLSIAFIGGGHITQAMVCGLLAAGCSAKKILVCTPSTQGQKQFIEEHQVLATGDNSLATRFADVVIIAVKPEKVPLICTEIAEAMLETQQQKLVISLAEGVAHARLREMLCGSNRIICAVPNLAVTLRRGMTGLYADPDCLFKDTRTAESLMASLGETLWVQEEMQLADVEATSGSSSAYLYYVLEQMQQIAIEQGLSEKEARNSVLQAAWGAISVAQNSQQSFAELRQSAVQSKSTSKDAIQALKDADLPATLRTAMKTVKQETQEKLQTESI</sequence>
<comment type="function">
    <text evidence="4">Catalyzes the reduction of 1-pyrroline-5-carboxylate (PCA) to L-proline.</text>
</comment>
<evidence type="ECO:0000256" key="1">
    <source>
        <dbReference type="ARBA" id="ARBA00005525"/>
    </source>
</evidence>
<dbReference type="PROSITE" id="PS51257">
    <property type="entry name" value="PROKAR_LIPOPROTEIN"/>
    <property type="match status" value="1"/>
</dbReference>
<dbReference type="Pfam" id="PF03807">
    <property type="entry name" value="F420_oxidored"/>
    <property type="match status" value="1"/>
</dbReference>
<evidence type="ECO:0000259" key="6">
    <source>
        <dbReference type="Pfam" id="PF03807"/>
    </source>
</evidence>
<accession>A0AA48HWC2</accession>
<dbReference type="GO" id="GO:0005737">
    <property type="term" value="C:cytoplasm"/>
    <property type="evidence" value="ECO:0007669"/>
    <property type="project" value="UniProtKB-SubCell"/>
</dbReference>
<dbReference type="Pfam" id="PF14748">
    <property type="entry name" value="P5CR_dimer"/>
    <property type="match status" value="1"/>
</dbReference>
<feature type="binding site" evidence="5">
    <location>
        <begin position="73"/>
        <end position="76"/>
    </location>
    <ligand>
        <name>NADP(+)</name>
        <dbReference type="ChEBI" id="CHEBI:58349"/>
    </ligand>
</feature>
<dbReference type="InterPro" id="IPR028939">
    <property type="entry name" value="P5C_Rdtase_cat_N"/>
</dbReference>
<dbReference type="Proteomes" id="UP001333710">
    <property type="component" value="Chromosome"/>
</dbReference>
<keyword evidence="4" id="KW-0963">Cytoplasm</keyword>
<dbReference type="KEGG" id="pmaw:MACH26_25840"/>
<dbReference type="SUPFAM" id="SSF48179">
    <property type="entry name" value="6-phosphogluconate dehydrogenase C-terminal domain-like"/>
    <property type="match status" value="1"/>
</dbReference>
<comment type="subcellular location">
    <subcellularLocation>
        <location evidence="4">Cytoplasm</location>
    </subcellularLocation>
</comment>
<comment type="catalytic activity">
    <reaction evidence="4">
        <text>L-proline + NADP(+) = (S)-1-pyrroline-5-carboxylate + NADPH + 2 H(+)</text>
        <dbReference type="Rhea" id="RHEA:14109"/>
        <dbReference type="ChEBI" id="CHEBI:15378"/>
        <dbReference type="ChEBI" id="CHEBI:17388"/>
        <dbReference type="ChEBI" id="CHEBI:57783"/>
        <dbReference type="ChEBI" id="CHEBI:58349"/>
        <dbReference type="ChEBI" id="CHEBI:60039"/>
        <dbReference type="EC" id="1.5.1.2"/>
    </reaction>
</comment>